<dbReference type="GO" id="GO:0000932">
    <property type="term" value="C:P-body"/>
    <property type="evidence" value="ECO:0007669"/>
    <property type="project" value="TreeGrafter"/>
</dbReference>
<feature type="domain" description="RNB" evidence="1">
    <location>
        <begin position="524"/>
        <end position="886"/>
    </location>
</feature>
<dbReference type="Pfam" id="PF25522">
    <property type="entry name" value="OB_cyt-4"/>
    <property type="match status" value="1"/>
</dbReference>
<dbReference type="Pfam" id="PF23216">
    <property type="entry name" value="WHD_CYT4"/>
    <property type="match status" value="1"/>
</dbReference>
<gene>
    <name evidence="2" type="ORF">CDD81_2261</name>
</gene>
<dbReference type="InterPro" id="IPR001900">
    <property type="entry name" value="RNase_II/R"/>
</dbReference>
<dbReference type="InterPro" id="IPR057912">
    <property type="entry name" value="OB_CYT4_C"/>
</dbReference>
<protein>
    <recommendedName>
        <fullName evidence="1">RNB domain-containing protein</fullName>
    </recommendedName>
</protein>
<dbReference type="Pfam" id="PF23214">
    <property type="entry name" value="SH3_CYT4"/>
    <property type="match status" value="1"/>
</dbReference>
<dbReference type="Proteomes" id="UP000226192">
    <property type="component" value="Unassembled WGS sequence"/>
</dbReference>
<evidence type="ECO:0000313" key="2">
    <source>
        <dbReference type="EMBL" id="PHH65481.1"/>
    </source>
</evidence>
<organism evidence="2 3">
    <name type="scientific">Ophiocordyceps australis</name>
    <dbReference type="NCBI Taxonomy" id="1399860"/>
    <lineage>
        <taxon>Eukaryota</taxon>
        <taxon>Fungi</taxon>
        <taxon>Dikarya</taxon>
        <taxon>Ascomycota</taxon>
        <taxon>Pezizomycotina</taxon>
        <taxon>Sordariomycetes</taxon>
        <taxon>Hypocreomycetidae</taxon>
        <taxon>Hypocreales</taxon>
        <taxon>Ophiocordycipitaceae</taxon>
        <taxon>Ophiocordyceps</taxon>
    </lineage>
</organism>
<evidence type="ECO:0000313" key="3">
    <source>
        <dbReference type="Proteomes" id="UP000226192"/>
    </source>
</evidence>
<sequence length="1037" mass="115437">MFRASCRSYICAQCLAQALPKDPSYCAVAISGAKHVSKRCHSTLSPPPRKADDLATILPTHKSSPEEARLPIHQRLRLWAAQNKDVTQQVIPVDMALIGNLANTMSRTQTTGSAAMDQIGIVETTGTNPTSVTDATATEAGVSHIGSAAHNPGDLVELRQSASRVVHLAIYLGFFGGRNHFYTINGRWTMSTSISSYFTIPHFASLDELAPILDTIPQNASPDEYSRMLQDDEGPTRHAGAHLLHKMTSFREEAEATAKFNIGTLESAHKRLYSEDESNYLSLDQITNALLPEALKTAGQHSDHALYAVHLSILSKEIGFSCLNLCTDSRRADTLYEIFSRAHHDTIQRVVTLTRSYIDKLVEHQQGDVSDNELPKFPMGLFILNARKLVTKARRFRSWNPAGSSTCSTPVNMANFKWDSESQDIIAFLEWWASYDLFAAGSRYNAYGATILRALGLYWNVDFNQATAWTFLQEIGVILPWDLPTRYRVRLPGVQVVNYGGLSRKTPDGMSESMRPDVAAEARRLVTCNNVFCIDAASTTLLDDAISLEPTDKATEFWIHIHTADPASGIIPDSGLCKYMELVPQNIYLPGHFQAMLPDSISDEHAKDYQSSTISDMYSLRSHGPALTFSAKVNDEGDILDYKIEPTLLKNVIALEPGDVQRFCKEPASPPVNQKYNFSVGVKPEKGATKQRDMMTVESLDESSKADIETLHRLGRAMNSKWLANGAWPYFAPRPTVNVLFHQSVEDETAAADQFLPPDPHITVGLYANQSSALVTSCMLLAGQVAARWCFDRGIPIPYRRQVKRDSTAAALHFAKTKVYPRLQQGFEPRRVDWQHFKALTGGVEISSEPGPYLMLGLDMYAKATSPLRRFSDLLVHWQIHAALAHERRQQRRVDAQLDKLEDILPFTGQKLHEMLAMLELRERMANRMNQGVLDWIMIALDRAWRIEHTVPGNLRFTVTSCSSRGLLGQLDMYSLNAALDPDGLSGCCLVRDVRVDDVFEVEIVKIIVPSRRVLVKALRYLGQDHDAQVGALGAAL</sequence>
<dbReference type="SUPFAM" id="SSF50249">
    <property type="entry name" value="Nucleic acid-binding proteins"/>
    <property type="match status" value="1"/>
</dbReference>
<dbReference type="AlphaFoldDB" id="A0A2C5YF34"/>
<dbReference type="OrthoDB" id="2285229at2759"/>
<dbReference type="PANTHER" id="PTHR23355">
    <property type="entry name" value="RIBONUCLEASE"/>
    <property type="match status" value="1"/>
</dbReference>
<dbReference type="STRING" id="1399860.A0A2C5YF34"/>
<dbReference type="InterPro" id="IPR050180">
    <property type="entry name" value="RNR_Ribonuclease"/>
</dbReference>
<evidence type="ECO:0000259" key="1">
    <source>
        <dbReference type="SMART" id="SM00955"/>
    </source>
</evidence>
<dbReference type="GO" id="GO:0003723">
    <property type="term" value="F:RNA binding"/>
    <property type="evidence" value="ECO:0007669"/>
    <property type="project" value="InterPro"/>
</dbReference>
<dbReference type="InterPro" id="IPR056624">
    <property type="entry name" value="WH_CYT4"/>
</dbReference>
<accession>A0A2C5YF34</accession>
<dbReference type="GO" id="GO:0006402">
    <property type="term" value="P:mRNA catabolic process"/>
    <property type="evidence" value="ECO:0007669"/>
    <property type="project" value="TreeGrafter"/>
</dbReference>
<dbReference type="InterPro" id="IPR056625">
    <property type="entry name" value="SH3_CYT4"/>
</dbReference>
<dbReference type="SMART" id="SM00955">
    <property type="entry name" value="RNB"/>
    <property type="match status" value="1"/>
</dbReference>
<dbReference type="InterPro" id="IPR012340">
    <property type="entry name" value="NA-bd_OB-fold"/>
</dbReference>
<dbReference type="PANTHER" id="PTHR23355:SF65">
    <property type="entry name" value="EXORIBONUCLEASE CYT-4, PUTATIVE (AFU_ORTHOLOGUE AFUA_7G01550)-RELATED"/>
    <property type="match status" value="1"/>
</dbReference>
<dbReference type="Pfam" id="PF00773">
    <property type="entry name" value="RNB"/>
    <property type="match status" value="1"/>
</dbReference>
<reference evidence="2 3" key="1">
    <citation type="submission" date="2017-06" db="EMBL/GenBank/DDBJ databases">
        <title>Ant-infecting Ophiocordyceps genomes reveal a high diversity of potential behavioral manipulation genes and a possible major role for enterotoxins.</title>
        <authorList>
            <person name="De Bekker C."/>
            <person name="Evans H.C."/>
            <person name="Brachmann A."/>
            <person name="Hughes D.P."/>
        </authorList>
    </citation>
    <scope>NUCLEOTIDE SEQUENCE [LARGE SCALE GENOMIC DNA]</scope>
    <source>
        <strain evidence="2 3">Map64</strain>
    </source>
</reference>
<dbReference type="GO" id="GO:0000175">
    <property type="term" value="F:3'-5'-RNA exonuclease activity"/>
    <property type="evidence" value="ECO:0007669"/>
    <property type="project" value="TreeGrafter"/>
</dbReference>
<comment type="caution">
    <text evidence="2">The sequence shown here is derived from an EMBL/GenBank/DDBJ whole genome shotgun (WGS) entry which is preliminary data.</text>
</comment>
<dbReference type="EMBL" id="NJET01000017">
    <property type="protein sequence ID" value="PHH65481.1"/>
    <property type="molecule type" value="Genomic_DNA"/>
</dbReference>
<name>A0A2C5YF34_9HYPO</name>
<proteinExistence type="predicted"/>
<keyword evidence="3" id="KW-1185">Reference proteome</keyword>